<name>A0A1M6VVL4_9BRAD</name>
<sequence>MGRVVAISRCIPVLANATTDLHDLQRTVLLVRLLDQVNGAGMSIDEGRVDHSLKFSNAAGSAGVRKLLARNNSVSREHKTFDAVNFLCA</sequence>
<proteinExistence type="predicted"/>
<gene>
    <name evidence="1" type="ORF">SAMN05444159_4366</name>
</gene>
<reference evidence="1 2" key="1">
    <citation type="submission" date="2016-11" db="EMBL/GenBank/DDBJ databases">
        <authorList>
            <person name="Jaros S."/>
            <person name="Januszkiewicz K."/>
            <person name="Wedrychowicz H."/>
        </authorList>
    </citation>
    <scope>NUCLEOTIDE SEQUENCE [LARGE SCALE GENOMIC DNA]</scope>
    <source>
        <strain evidence="1 2">GAS499</strain>
    </source>
</reference>
<evidence type="ECO:0000313" key="2">
    <source>
        <dbReference type="Proteomes" id="UP000189935"/>
    </source>
</evidence>
<dbReference type="EMBL" id="LT670844">
    <property type="protein sequence ID" value="SHK85481.1"/>
    <property type="molecule type" value="Genomic_DNA"/>
</dbReference>
<dbReference type="AlphaFoldDB" id="A0A1M6VVL4"/>
<accession>A0A1M6VVL4</accession>
<dbReference type="Proteomes" id="UP000189935">
    <property type="component" value="Chromosome I"/>
</dbReference>
<evidence type="ECO:0000313" key="1">
    <source>
        <dbReference type="EMBL" id="SHK85481.1"/>
    </source>
</evidence>
<protein>
    <submittedName>
        <fullName evidence="1">Uncharacterized protein</fullName>
    </submittedName>
</protein>
<dbReference type="RefSeq" id="WP_079541286.1">
    <property type="nucleotide sequence ID" value="NZ_LT670844.1"/>
</dbReference>
<organism evidence="1 2">
    <name type="scientific">Bradyrhizobium lablabi</name>
    <dbReference type="NCBI Taxonomy" id="722472"/>
    <lineage>
        <taxon>Bacteria</taxon>
        <taxon>Pseudomonadati</taxon>
        <taxon>Pseudomonadota</taxon>
        <taxon>Alphaproteobacteria</taxon>
        <taxon>Hyphomicrobiales</taxon>
        <taxon>Nitrobacteraceae</taxon>
        <taxon>Bradyrhizobium</taxon>
    </lineage>
</organism>